<dbReference type="InterPro" id="IPR000926">
    <property type="entry name" value="RibA"/>
</dbReference>
<feature type="binding site" evidence="19">
    <location>
        <begin position="262"/>
        <end position="266"/>
    </location>
    <ligand>
        <name>GTP</name>
        <dbReference type="ChEBI" id="CHEBI:37565"/>
    </ligand>
</feature>
<dbReference type="GO" id="GO:0009231">
    <property type="term" value="P:riboflavin biosynthetic process"/>
    <property type="evidence" value="ECO:0007669"/>
    <property type="project" value="UniProtKB-UniRule"/>
</dbReference>
<feature type="binding site" evidence="19">
    <location>
        <position position="153"/>
    </location>
    <ligand>
        <name>Mg(2+)</name>
        <dbReference type="ChEBI" id="CHEBI:18420"/>
        <label>2</label>
    </ligand>
</feature>
<comment type="pathway">
    <text evidence="4 19">Cofactor biosynthesis; riboflavin biosynthesis; 5-amino-6-(D-ribitylamino)uracil from GTP: step 1/4.</text>
</comment>
<feature type="binding site" evidence="19">
    <location>
        <position position="280"/>
    </location>
    <ligand>
        <name>Zn(2+)</name>
        <dbReference type="ChEBI" id="CHEBI:29105"/>
        <note>catalytic</note>
    </ligand>
</feature>
<dbReference type="Gene3D" id="3.90.870.10">
    <property type="entry name" value="DHBP synthase"/>
    <property type="match status" value="1"/>
</dbReference>
<dbReference type="CDD" id="cd00641">
    <property type="entry name" value="GTP_cyclohydro2"/>
    <property type="match status" value="1"/>
</dbReference>
<dbReference type="HAMAP" id="MF_01283">
    <property type="entry name" value="RibBA"/>
    <property type="match status" value="1"/>
</dbReference>
<dbReference type="GO" id="GO:0003935">
    <property type="term" value="F:GTP cyclohydrolase II activity"/>
    <property type="evidence" value="ECO:0007669"/>
    <property type="project" value="UniProtKB-UniRule"/>
</dbReference>
<dbReference type="GO" id="GO:0005525">
    <property type="term" value="F:GTP binding"/>
    <property type="evidence" value="ECO:0007669"/>
    <property type="project" value="UniProtKB-KW"/>
</dbReference>
<dbReference type="GO" id="GO:0005829">
    <property type="term" value="C:cytosol"/>
    <property type="evidence" value="ECO:0007669"/>
    <property type="project" value="TreeGrafter"/>
</dbReference>
<dbReference type="EC" id="4.1.99.12" evidence="19"/>
<feature type="binding site" evidence="19">
    <location>
        <position position="283"/>
    </location>
    <ligand>
        <name>GTP</name>
        <dbReference type="ChEBI" id="CHEBI:37565"/>
    </ligand>
</feature>
<accession>A0A1I2DHE8</accession>
<keyword evidence="11 19" id="KW-0862">Zinc</keyword>
<feature type="binding site" evidence="19">
    <location>
        <position position="327"/>
    </location>
    <ligand>
        <name>GTP</name>
        <dbReference type="ChEBI" id="CHEBI:37565"/>
    </ligand>
</feature>
<dbReference type="UniPathway" id="UPA00275">
    <property type="reaction ID" value="UER00399"/>
</dbReference>
<dbReference type="GO" id="GO:0000287">
    <property type="term" value="F:magnesium ion binding"/>
    <property type="evidence" value="ECO:0007669"/>
    <property type="project" value="UniProtKB-UniRule"/>
</dbReference>
<dbReference type="HAMAP" id="MF_00180">
    <property type="entry name" value="RibB"/>
    <property type="match status" value="1"/>
</dbReference>
<evidence type="ECO:0000256" key="10">
    <source>
        <dbReference type="ARBA" id="ARBA00022801"/>
    </source>
</evidence>
<dbReference type="PIRSF" id="PIRSF001259">
    <property type="entry name" value="RibA"/>
    <property type="match status" value="1"/>
</dbReference>
<evidence type="ECO:0000256" key="19">
    <source>
        <dbReference type="HAMAP-Rule" id="MF_01283"/>
    </source>
</evidence>
<comment type="cofactor">
    <cofactor evidence="2">
        <name>Mn(2+)</name>
        <dbReference type="ChEBI" id="CHEBI:29035"/>
    </cofactor>
</comment>
<keyword evidence="22" id="KW-1185">Reference proteome</keyword>
<dbReference type="Pfam" id="PF00926">
    <property type="entry name" value="DHBP_synthase"/>
    <property type="match status" value="1"/>
</dbReference>
<evidence type="ECO:0000256" key="2">
    <source>
        <dbReference type="ARBA" id="ARBA00001936"/>
    </source>
</evidence>
<evidence type="ECO:0000256" key="18">
    <source>
        <dbReference type="ARBA" id="ARBA00049295"/>
    </source>
</evidence>
<keyword evidence="8 19" id="KW-0479">Metal-binding</keyword>
<evidence type="ECO:0000256" key="12">
    <source>
        <dbReference type="ARBA" id="ARBA00022842"/>
    </source>
</evidence>
<feature type="binding site" evidence="19">
    <location>
        <begin position="305"/>
        <end position="307"/>
    </location>
    <ligand>
        <name>GTP</name>
        <dbReference type="ChEBI" id="CHEBI:37565"/>
    </ligand>
</feature>
<dbReference type="InterPro" id="IPR017945">
    <property type="entry name" value="DHBP_synth_RibB-like_a/b_dom"/>
</dbReference>
<dbReference type="FunFam" id="3.40.50.10990:FF:000001">
    <property type="entry name" value="Riboflavin biosynthesis protein RibBA"/>
    <property type="match status" value="1"/>
</dbReference>
<proteinExistence type="inferred from homology"/>
<dbReference type="GO" id="GO:0008686">
    <property type="term" value="F:3,4-dihydroxy-2-butanone-4-phosphate synthase activity"/>
    <property type="evidence" value="ECO:0007669"/>
    <property type="project" value="UniProtKB-UniRule"/>
</dbReference>
<feature type="binding site" evidence="19">
    <location>
        <position position="367"/>
    </location>
    <ligand>
        <name>GTP</name>
        <dbReference type="ChEBI" id="CHEBI:37565"/>
    </ligand>
</feature>
<feature type="region of interest" description="GTP cyclohydrolase II" evidence="19">
    <location>
        <begin position="212"/>
        <end position="424"/>
    </location>
</feature>
<comment type="catalytic activity">
    <reaction evidence="18 19">
        <text>GTP + 4 H2O = 2,5-diamino-6-hydroxy-4-(5-phosphoribosylamino)-pyrimidine + formate + 2 phosphate + 3 H(+)</text>
        <dbReference type="Rhea" id="RHEA:23704"/>
        <dbReference type="ChEBI" id="CHEBI:15377"/>
        <dbReference type="ChEBI" id="CHEBI:15378"/>
        <dbReference type="ChEBI" id="CHEBI:15740"/>
        <dbReference type="ChEBI" id="CHEBI:37565"/>
        <dbReference type="ChEBI" id="CHEBI:43474"/>
        <dbReference type="ChEBI" id="CHEBI:58614"/>
        <dbReference type="EC" id="3.5.4.25"/>
    </reaction>
</comment>
<evidence type="ECO:0000256" key="1">
    <source>
        <dbReference type="ARBA" id="ARBA00000141"/>
    </source>
</evidence>
<dbReference type="GO" id="GO:0008270">
    <property type="term" value="F:zinc ion binding"/>
    <property type="evidence" value="ECO:0007669"/>
    <property type="project" value="UniProtKB-UniRule"/>
</dbReference>
<name>A0A1I2DHE8_9FIRM</name>
<dbReference type="InterPro" id="IPR000422">
    <property type="entry name" value="DHBP_synthase_RibB"/>
</dbReference>
<dbReference type="SUPFAM" id="SSF55821">
    <property type="entry name" value="YrdC/RibB"/>
    <property type="match status" value="1"/>
</dbReference>
<evidence type="ECO:0000256" key="13">
    <source>
        <dbReference type="ARBA" id="ARBA00023134"/>
    </source>
</evidence>
<dbReference type="PANTHER" id="PTHR21327:SF18">
    <property type="entry name" value="3,4-DIHYDROXY-2-BUTANONE 4-PHOSPHATE SYNTHASE"/>
    <property type="match status" value="1"/>
</dbReference>
<comment type="function">
    <text evidence="17 19">Catalyzes the conversion of GTP to 2,5-diamino-6-ribosylamino-4(3H)-pyrimidinone 5'-phosphate (DARP), formate and pyrophosphate.</text>
</comment>
<dbReference type="NCBIfam" id="TIGR00505">
    <property type="entry name" value="ribA"/>
    <property type="match status" value="1"/>
</dbReference>
<feature type="active site" description="Nucleophile; for GTP cyclohydrolase activity" evidence="19">
    <location>
        <position position="341"/>
    </location>
</feature>
<evidence type="ECO:0000256" key="14">
    <source>
        <dbReference type="ARBA" id="ARBA00023211"/>
    </source>
</evidence>
<feature type="region of interest" description="DHBP synthase" evidence="19">
    <location>
        <begin position="1"/>
        <end position="211"/>
    </location>
</feature>
<feature type="binding site" evidence="19">
    <location>
        <position position="362"/>
    </location>
    <ligand>
        <name>GTP</name>
        <dbReference type="ChEBI" id="CHEBI:37565"/>
    </ligand>
</feature>
<feature type="binding site" evidence="19">
    <location>
        <position position="39"/>
    </location>
    <ligand>
        <name>Mg(2+)</name>
        <dbReference type="ChEBI" id="CHEBI:18420"/>
        <label>1</label>
    </ligand>
</feature>
<gene>
    <name evidence="19" type="primary">ribBA</name>
    <name evidence="21" type="ORF">SAMN05216245_12023</name>
</gene>
<keyword evidence="12 19" id="KW-0460">Magnesium</keyword>
<keyword evidence="7 19" id="KW-0686">Riboflavin biosynthesis</keyword>
<feature type="binding site" evidence="19">
    <location>
        <position position="267"/>
    </location>
    <ligand>
        <name>Zn(2+)</name>
        <dbReference type="ChEBI" id="CHEBI:29105"/>
        <note>catalytic</note>
    </ligand>
</feature>
<comment type="similarity">
    <text evidence="6 19">In the N-terminal section; belongs to the DHBP synthase family.</text>
</comment>
<feature type="binding site" evidence="19">
    <location>
        <begin position="150"/>
        <end position="154"/>
    </location>
    <ligand>
        <name>D-ribulose 5-phosphate</name>
        <dbReference type="ChEBI" id="CHEBI:58121"/>
    </ligand>
</feature>
<evidence type="ECO:0000256" key="7">
    <source>
        <dbReference type="ARBA" id="ARBA00022619"/>
    </source>
</evidence>
<dbReference type="InterPro" id="IPR032677">
    <property type="entry name" value="GTP_cyclohydro_II"/>
</dbReference>
<reference evidence="21 22" key="1">
    <citation type="submission" date="2016-10" db="EMBL/GenBank/DDBJ databases">
        <authorList>
            <person name="de Groot N.N."/>
        </authorList>
    </citation>
    <scope>NUCLEOTIDE SEQUENCE [LARGE SCALE GENOMIC DNA]</scope>
    <source>
        <strain evidence="21 22">DSM 9236</strain>
    </source>
</reference>
<feature type="active site" description="Proton acceptor; for GTP cyclohydrolase activity" evidence="19">
    <location>
        <position position="339"/>
    </location>
</feature>
<evidence type="ECO:0000256" key="3">
    <source>
        <dbReference type="ARBA" id="ARBA00002284"/>
    </source>
</evidence>
<evidence type="ECO:0000313" key="21">
    <source>
        <dbReference type="EMBL" id="SFE79781.1"/>
    </source>
</evidence>
<feature type="binding site" evidence="19">
    <location>
        <position position="278"/>
    </location>
    <ligand>
        <name>Zn(2+)</name>
        <dbReference type="ChEBI" id="CHEBI:29105"/>
        <note>catalytic</note>
    </ligand>
</feature>
<dbReference type="Proteomes" id="UP000198896">
    <property type="component" value="Unassembled WGS sequence"/>
</dbReference>
<dbReference type="NCBIfam" id="NF001591">
    <property type="entry name" value="PRK00393.1"/>
    <property type="match status" value="1"/>
</dbReference>
<keyword evidence="10 19" id="KW-0378">Hydrolase</keyword>
<keyword evidence="9 19" id="KW-0547">Nucleotide-binding</keyword>
<dbReference type="InterPro" id="IPR036144">
    <property type="entry name" value="RibA-like_sf"/>
</dbReference>
<dbReference type="AlphaFoldDB" id="A0A1I2DHE8"/>
<keyword evidence="14 19" id="KW-0464">Manganese</keyword>
<feature type="site" description="Essential for DHBP synthase activity" evidence="19">
    <location>
        <position position="136"/>
    </location>
</feature>
<dbReference type="EMBL" id="FONL01000020">
    <property type="protein sequence ID" value="SFE79781.1"/>
    <property type="molecule type" value="Genomic_DNA"/>
</dbReference>
<dbReference type="FunFam" id="3.90.870.10:FF:000001">
    <property type="entry name" value="Riboflavin biosynthesis protein RibBA"/>
    <property type="match status" value="1"/>
</dbReference>
<evidence type="ECO:0000259" key="20">
    <source>
        <dbReference type="Pfam" id="PF00925"/>
    </source>
</evidence>
<dbReference type="EC" id="3.5.4.25" evidence="19"/>
<evidence type="ECO:0000256" key="9">
    <source>
        <dbReference type="ARBA" id="ARBA00022741"/>
    </source>
</evidence>
<comment type="function">
    <text evidence="3 19">Catalyzes the conversion of D-ribulose 5-phosphate to formate and 3,4-dihydroxy-2-butanone 4-phosphate.</text>
</comment>
<evidence type="ECO:0000256" key="16">
    <source>
        <dbReference type="ARBA" id="ARBA00023268"/>
    </source>
</evidence>
<dbReference type="STRING" id="1123323.SAMN05216245_12023"/>
<evidence type="ECO:0000256" key="15">
    <source>
        <dbReference type="ARBA" id="ARBA00023239"/>
    </source>
</evidence>
<dbReference type="HAMAP" id="MF_00179">
    <property type="entry name" value="RibA"/>
    <property type="match status" value="1"/>
</dbReference>
<protein>
    <recommendedName>
        <fullName evidence="19">Riboflavin biosynthesis protein RibBA</fullName>
    </recommendedName>
    <domain>
        <recommendedName>
            <fullName evidence="19">3,4-dihydroxy-2-butanone 4-phosphate synthase</fullName>
            <shortName evidence="19">DHBP synthase</shortName>
            <ecNumber evidence="19">4.1.99.12</ecNumber>
        </recommendedName>
    </domain>
    <domain>
        <recommendedName>
            <fullName evidence="19">GTP cyclohydrolase-2</fullName>
            <ecNumber evidence="19">3.5.4.25</ecNumber>
        </recommendedName>
        <alternativeName>
            <fullName evidence="19">GTP cyclohydrolase II</fullName>
        </alternativeName>
    </domain>
</protein>
<dbReference type="InterPro" id="IPR016299">
    <property type="entry name" value="Riboflavin_synth_RibBA"/>
</dbReference>
<evidence type="ECO:0000256" key="11">
    <source>
        <dbReference type="ARBA" id="ARBA00022833"/>
    </source>
</evidence>
<dbReference type="RefSeq" id="WP_425443223.1">
    <property type="nucleotide sequence ID" value="NZ_FONL01000020.1"/>
</dbReference>
<dbReference type="Gene3D" id="3.40.50.10990">
    <property type="entry name" value="GTP cyclohydrolase II"/>
    <property type="match status" value="1"/>
</dbReference>
<feature type="domain" description="GTP cyclohydrolase II" evidence="20">
    <location>
        <begin position="218"/>
        <end position="383"/>
    </location>
</feature>
<sequence length="424" mass="46484">MKGGMEKEMKDFTFNTIEEAIAAIKAGKMVLVTDDEDRENEGDLIMAAQFCTGESINFMAKEARGLICMPADAEIMDKLQFGAMVSHNTDNHETAFSVSIDHVDTTTGISAYERAYTMKKVTEPGAQAMDFRRPGHVFPLRSRKGGVLVRTGHTETTTDLCRLAGLTPVGICCEIMDEDGHMMRTPQLIEFAKKHNLVFVTVASLVAYRKQHEKMVHRVAEAKLPSKFGTFKIIAYENDLDDLCHIALVKGEVAGKKDVMVRVHSECLTGDAFGSLRCDCGDQLASALRMIEKEGCGVVVYMRQEGRGIGLANKIRAYALQEQGLDTVEANVRLGFAPDLRDYGMGAQILSDLGLTSVRLITNNPAKRAGLSGYGITVTGRVPIEIAPNQYNEFYLETKENKMGHELSDLHLGCGCGKGKPSSE</sequence>
<evidence type="ECO:0000256" key="8">
    <source>
        <dbReference type="ARBA" id="ARBA00022723"/>
    </source>
</evidence>
<evidence type="ECO:0000256" key="5">
    <source>
        <dbReference type="ARBA" id="ARBA00004904"/>
    </source>
</evidence>
<evidence type="ECO:0000256" key="6">
    <source>
        <dbReference type="ARBA" id="ARBA00005520"/>
    </source>
</evidence>
<keyword evidence="15 19" id="KW-0456">Lyase</keyword>
<keyword evidence="16 19" id="KW-0511">Multifunctional enzyme</keyword>
<comment type="cofactor">
    <cofactor evidence="19">
        <name>Zn(2+)</name>
        <dbReference type="ChEBI" id="CHEBI:29105"/>
    </cofactor>
    <text evidence="19">Binds 1 zinc ion per subunit.</text>
</comment>
<comment type="pathway">
    <text evidence="5 19">Cofactor biosynthesis; riboflavin biosynthesis; 2-hydroxy-3-oxobutyl phosphate from D-ribulose 5-phosphate: step 1/1.</text>
</comment>
<comment type="catalytic activity">
    <reaction evidence="1 19">
        <text>D-ribulose 5-phosphate = (2S)-2-hydroxy-3-oxobutyl phosphate + formate + H(+)</text>
        <dbReference type="Rhea" id="RHEA:18457"/>
        <dbReference type="ChEBI" id="CHEBI:15378"/>
        <dbReference type="ChEBI" id="CHEBI:15740"/>
        <dbReference type="ChEBI" id="CHEBI:58121"/>
        <dbReference type="ChEBI" id="CHEBI:58830"/>
        <dbReference type="EC" id="4.1.99.12"/>
    </reaction>
</comment>
<comment type="cofactor">
    <cofactor evidence="19">
        <name>Mg(2+)</name>
        <dbReference type="ChEBI" id="CHEBI:18420"/>
    </cofactor>
    <cofactor evidence="19">
        <name>Mn(2+)</name>
        <dbReference type="ChEBI" id="CHEBI:29035"/>
    </cofactor>
    <text evidence="19">Binds 2 divalent metal cations per subunit. Magnesium or manganese.</text>
</comment>
<evidence type="ECO:0000313" key="22">
    <source>
        <dbReference type="Proteomes" id="UP000198896"/>
    </source>
</evidence>
<evidence type="ECO:0000256" key="17">
    <source>
        <dbReference type="ARBA" id="ARBA00043932"/>
    </source>
</evidence>
<comment type="similarity">
    <text evidence="19">In the C-terminal section; belongs to the GTP cyclohydrolase II family.</text>
</comment>
<dbReference type="Pfam" id="PF00925">
    <property type="entry name" value="GTP_cyclohydro2"/>
    <property type="match status" value="1"/>
</dbReference>
<feature type="site" description="Essential for DHBP synthase activity" evidence="19">
    <location>
        <position position="174"/>
    </location>
</feature>
<organism evidence="21 22">
    <name type="scientific">Succiniclasticum ruminis DSM 9236</name>
    <dbReference type="NCBI Taxonomy" id="1123323"/>
    <lineage>
        <taxon>Bacteria</taxon>
        <taxon>Bacillati</taxon>
        <taxon>Bacillota</taxon>
        <taxon>Negativicutes</taxon>
        <taxon>Acidaminococcales</taxon>
        <taxon>Acidaminococcaceae</taxon>
        <taxon>Succiniclasticum</taxon>
    </lineage>
</organism>
<dbReference type="PANTHER" id="PTHR21327">
    <property type="entry name" value="GTP CYCLOHYDROLASE II-RELATED"/>
    <property type="match status" value="1"/>
</dbReference>
<dbReference type="NCBIfam" id="NF006803">
    <property type="entry name" value="PRK09311.1"/>
    <property type="match status" value="1"/>
</dbReference>
<keyword evidence="13 19" id="KW-0342">GTP-binding</keyword>
<feature type="binding site" evidence="19">
    <location>
        <position position="174"/>
    </location>
    <ligand>
        <name>D-ribulose 5-phosphate</name>
        <dbReference type="ChEBI" id="CHEBI:58121"/>
    </ligand>
</feature>
<feature type="binding site" evidence="19">
    <location>
        <position position="39"/>
    </location>
    <ligand>
        <name>Mg(2+)</name>
        <dbReference type="ChEBI" id="CHEBI:18420"/>
        <label>2</label>
    </ligand>
</feature>
<dbReference type="GO" id="GO:0030145">
    <property type="term" value="F:manganese ion binding"/>
    <property type="evidence" value="ECO:0007669"/>
    <property type="project" value="UniProtKB-UniRule"/>
</dbReference>
<feature type="binding site" evidence="19">
    <location>
        <position position="43"/>
    </location>
    <ligand>
        <name>D-ribulose 5-phosphate</name>
        <dbReference type="ChEBI" id="CHEBI:58121"/>
    </ligand>
</feature>
<feature type="binding site" evidence="19">
    <location>
        <begin position="38"/>
        <end position="39"/>
    </location>
    <ligand>
        <name>D-ribulose 5-phosphate</name>
        <dbReference type="ChEBI" id="CHEBI:58121"/>
    </ligand>
</feature>
<dbReference type="NCBIfam" id="TIGR00506">
    <property type="entry name" value="ribB"/>
    <property type="match status" value="1"/>
</dbReference>
<evidence type="ECO:0000256" key="4">
    <source>
        <dbReference type="ARBA" id="ARBA00004853"/>
    </source>
</evidence>
<dbReference type="SUPFAM" id="SSF142695">
    <property type="entry name" value="RibA-like"/>
    <property type="match status" value="1"/>
</dbReference>